<keyword evidence="6 7" id="KW-0472">Membrane</keyword>
<feature type="transmembrane region" description="Helical" evidence="7">
    <location>
        <begin position="137"/>
        <end position="155"/>
    </location>
</feature>
<comment type="caution">
    <text evidence="9">The sequence shown here is derived from an EMBL/GenBank/DDBJ whole genome shotgun (WGS) entry which is preliminary data.</text>
</comment>
<evidence type="ECO:0000256" key="3">
    <source>
        <dbReference type="ARBA" id="ARBA00022692"/>
    </source>
</evidence>
<feature type="domain" description="Phosphatidic acid phosphatase type 2/haloperoxidase" evidence="8">
    <location>
        <begin position="67"/>
        <end position="176"/>
    </location>
</feature>
<dbReference type="Pfam" id="PF01569">
    <property type="entry name" value="PAP2"/>
    <property type="match status" value="1"/>
</dbReference>
<dbReference type="PANTHER" id="PTHR14969">
    <property type="entry name" value="SPHINGOSINE-1-PHOSPHATE PHOSPHOHYDROLASE"/>
    <property type="match status" value="1"/>
</dbReference>
<dbReference type="STRING" id="870242.cpu_20110"/>
<evidence type="ECO:0000313" key="10">
    <source>
        <dbReference type="Proteomes" id="UP000187485"/>
    </source>
</evidence>
<evidence type="ECO:0000256" key="5">
    <source>
        <dbReference type="ARBA" id="ARBA00022989"/>
    </source>
</evidence>
<evidence type="ECO:0000256" key="2">
    <source>
        <dbReference type="ARBA" id="ARBA00022475"/>
    </source>
</evidence>
<name>A0A1L8CX86_9THEO</name>
<dbReference type="EMBL" id="BDJK01000055">
    <property type="protein sequence ID" value="GAV23501.1"/>
    <property type="molecule type" value="Genomic_DNA"/>
</dbReference>
<evidence type="ECO:0000256" key="1">
    <source>
        <dbReference type="ARBA" id="ARBA00004651"/>
    </source>
</evidence>
<keyword evidence="4" id="KW-0378">Hydrolase</keyword>
<dbReference type="RefSeq" id="WP_159434002.1">
    <property type="nucleotide sequence ID" value="NZ_BDJK01000055.1"/>
</dbReference>
<dbReference type="OrthoDB" id="9789113at2"/>
<keyword evidence="3 7" id="KW-0812">Transmembrane</keyword>
<proteinExistence type="predicted"/>
<gene>
    <name evidence="9" type="ORF">cpu_20110</name>
</gene>
<keyword evidence="2" id="KW-1003">Cell membrane</keyword>
<dbReference type="GO" id="GO:0005886">
    <property type="term" value="C:plasma membrane"/>
    <property type="evidence" value="ECO:0007669"/>
    <property type="project" value="UniProtKB-SubCell"/>
</dbReference>
<keyword evidence="5 7" id="KW-1133">Transmembrane helix</keyword>
<feature type="transmembrane region" description="Helical" evidence="7">
    <location>
        <begin position="161"/>
        <end position="185"/>
    </location>
</feature>
<evidence type="ECO:0000256" key="4">
    <source>
        <dbReference type="ARBA" id="ARBA00022801"/>
    </source>
</evidence>
<reference evidence="10" key="1">
    <citation type="submission" date="2016-12" db="EMBL/GenBank/DDBJ databases">
        <title>Draft Genome Sequences od Carboxydothermus pertinax and islandicus, Hydrogenogenic Carboxydotrophic Bacteria.</title>
        <authorList>
            <person name="Fukuyama Y."/>
            <person name="Ohmae K."/>
            <person name="Yoneda Y."/>
            <person name="Yoshida T."/>
            <person name="Sako Y."/>
        </authorList>
    </citation>
    <scope>NUCLEOTIDE SEQUENCE [LARGE SCALE GENOMIC DNA]</scope>
    <source>
        <strain evidence="10">Ug1</strain>
    </source>
</reference>
<dbReference type="PANTHER" id="PTHR14969:SF62">
    <property type="entry name" value="DECAPRENYLPHOSPHORYL-5-PHOSPHORIBOSE PHOSPHATASE RV3807C-RELATED"/>
    <property type="match status" value="1"/>
</dbReference>
<dbReference type="Proteomes" id="UP000187485">
    <property type="component" value="Unassembled WGS sequence"/>
</dbReference>
<feature type="transmembrane region" description="Helical" evidence="7">
    <location>
        <begin position="36"/>
        <end position="58"/>
    </location>
</feature>
<dbReference type="InterPro" id="IPR036938">
    <property type="entry name" value="PAP2/HPO_sf"/>
</dbReference>
<dbReference type="Gene3D" id="1.20.144.10">
    <property type="entry name" value="Phosphatidic acid phosphatase type 2/haloperoxidase"/>
    <property type="match status" value="2"/>
</dbReference>
<evidence type="ECO:0000256" key="7">
    <source>
        <dbReference type="SAM" id="Phobius"/>
    </source>
</evidence>
<sequence length="191" mass="21524">MLLAYGKNLKIFLGKQEKRLLLFINKQTRKKSLNKIFLFITNFGSAQAIIGASLVMIFLGNDRWQVTGIEASLALILSHFLVVRIKQKVARPRPFWVMVNINPLGKLWRDYSFPSGHTASSTCLALITSLNFPGFRFLLFLIVGLVAVSRLYLGVHYPSDVFAGFLVGIFSSLLIHLLLYHIILFKLAAVL</sequence>
<dbReference type="SUPFAM" id="SSF48317">
    <property type="entry name" value="Acid phosphatase/Vanadium-dependent haloperoxidase"/>
    <property type="match status" value="1"/>
</dbReference>
<evidence type="ECO:0000259" key="8">
    <source>
        <dbReference type="SMART" id="SM00014"/>
    </source>
</evidence>
<dbReference type="GO" id="GO:0016787">
    <property type="term" value="F:hydrolase activity"/>
    <property type="evidence" value="ECO:0007669"/>
    <property type="project" value="UniProtKB-KW"/>
</dbReference>
<organism evidence="9 10">
    <name type="scientific">Carboxydothermus pertinax</name>
    <dbReference type="NCBI Taxonomy" id="870242"/>
    <lineage>
        <taxon>Bacteria</taxon>
        <taxon>Bacillati</taxon>
        <taxon>Bacillota</taxon>
        <taxon>Clostridia</taxon>
        <taxon>Thermoanaerobacterales</taxon>
        <taxon>Thermoanaerobacteraceae</taxon>
        <taxon>Carboxydothermus</taxon>
    </lineage>
</organism>
<dbReference type="AlphaFoldDB" id="A0A1L8CX86"/>
<dbReference type="SMART" id="SM00014">
    <property type="entry name" value="acidPPc"/>
    <property type="match status" value="1"/>
</dbReference>
<comment type="subcellular location">
    <subcellularLocation>
        <location evidence="1">Cell membrane</location>
        <topology evidence="1">Multi-pass membrane protein</topology>
    </subcellularLocation>
</comment>
<keyword evidence="10" id="KW-1185">Reference proteome</keyword>
<evidence type="ECO:0000313" key="9">
    <source>
        <dbReference type="EMBL" id="GAV23501.1"/>
    </source>
</evidence>
<evidence type="ECO:0000256" key="6">
    <source>
        <dbReference type="ARBA" id="ARBA00023136"/>
    </source>
</evidence>
<dbReference type="InterPro" id="IPR000326">
    <property type="entry name" value="PAP2/HPO"/>
</dbReference>
<accession>A0A1L8CX86</accession>
<protein>
    <submittedName>
        <fullName evidence="9">Phosphatase PAP2 family protein</fullName>
    </submittedName>
</protein>